<evidence type="ECO:0000313" key="2">
    <source>
        <dbReference type="Proteomes" id="UP001056120"/>
    </source>
</evidence>
<reference evidence="2" key="1">
    <citation type="journal article" date="2022" name="Mol. Ecol. Resour.">
        <title>The genomes of chicory, endive, great burdock and yacon provide insights into Asteraceae palaeo-polyploidization history and plant inulin production.</title>
        <authorList>
            <person name="Fan W."/>
            <person name="Wang S."/>
            <person name="Wang H."/>
            <person name="Wang A."/>
            <person name="Jiang F."/>
            <person name="Liu H."/>
            <person name="Zhao H."/>
            <person name="Xu D."/>
            <person name="Zhang Y."/>
        </authorList>
    </citation>
    <scope>NUCLEOTIDE SEQUENCE [LARGE SCALE GENOMIC DNA]</scope>
    <source>
        <strain evidence="2">cv. Yunnan</strain>
    </source>
</reference>
<comment type="caution">
    <text evidence="1">The sequence shown here is derived from an EMBL/GenBank/DDBJ whole genome shotgun (WGS) entry which is preliminary data.</text>
</comment>
<organism evidence="1 2">
    <name type="scientific">Smallanthus sonchifolius</name>
    <dbReference type="NCBI Taxonomy" id="185202"/>
    <lineage>
        <taxon>Eukaryota</taxon>
        <taxon>Viridiplantae</taxon>
        <taxon>Streptophyta</taxon>
        <taxon>Embryophyta</taxon>
        <taxon>Tracheophyta</taxon>
        <taxon>Spermatophyta</taxon>
        <taxon>Magnoliopsida</taxon>
        <taxon>eudicotyledons</taxon>
        <taxon>Gunneridae</taxon>
        <taxon>Pentapetalae</taxon>
        <taxon>asterids</taxon>
        <taxon>campanulids</taxon>
        <taxon>Asterales</taxon>
        <taxon>Asteraceae</taxon>
        <taxon>Asteroideae</taxon>
        <taxon>Heliantheae alliance</taxon>
        <taxon>Millerieae</taxon>
        <taxon>Smallanthus</taxon>
    </lineage>
</organism>
<sequence length="80" mass="9328">MKTPMAAHLIPLYKSTPPIRSFPQFNFLIHHPHSNKSAPFVADRPTTGVFEFRVLLQERIFSFGVKPWNDKLQTSRLYTE</sequence>
<dbReference type="Proteomes" id="UP001056120">
    <property type="component" value="Linkage Group LG29"/>
</dbReference>
<reference evidence="1 2" key="2">
    <citation type="journal article" date="2022" name="Mol. Ecol. Resour.">
        <title>The genomes of chicory, endive, great burdock and yacon provide insights into Asteraceae paleo-polyploidization history and plant inulin production.</title>
        <authorList>
            <person name="Fan W."/>
            <person name="Wang S."/>
            <person name="Wang H."/>
            <person name="Wang A."/>
            <person name="Jiang F."/>
            <person name="Liu H."/>
            <person name="Zhao H."/>
            <person name="Xu D."/>
            <person name="Zhang Y."/>
        </authorList>
    </citation>
    <scope>NUCLEOTIDE SEQUENCE [LARGE SCALE GENOMIC DNA]</scope>
    <source>
        <strain evidence="2">cv. Yunnan</strain>
        <tissue evidence="1">Leaves</tissue>
    </source>
</reference>
<keyword evidence="2" id="KW-1185">Reference proteome</keyword>
<name>A0ACB8XWT1_9ASTR</name>
<protein>
    <submittedName>
        <fullName evidence="1">Uncharacterized protein</fullName>
    </submittedName>
</protein>
<gene>
    <name evidence="1" type="ORF">L1987_85372</name>
</gene>
<evidence type="ECO:0000313" key="1">
    <source>
        <dbReference type="EMBL" id="KAI3675779.1"/>
    </source>
</evidence>
<proteinExistence type="predicted"/>
<dbReference type="EMBL" id="CM042046">
    <property type="protein sequence ID" value="KAI3675779.1"/>
    <property type="molecule type" value="Genomic_DNA"/>
</dbReference>
<accession>A0ACB8XWT1</accession>